<evidence type="ECO:0000313" key="3">
    <source>
        <dbReference type="Proteomes" id="UP000297567"/>
    </source>
</evidence>
<evidence type="ECO:0000256" key="1">
    <source>
        <dbReference type="SAM" id="Phobius"/>
    </source>
</evidence>
<feature type="transmembrane region" description="Helical" evidence="1">
    <location>
        <begin position="71"/>
        <end position="92"/>
    </location>
</feature>
<feature type="transmembrane region" description="Helical" evidence="1">
    <location>
        <begin position="25"/>
        <end position="43"/>
    </location>
</feature>
<keyword evidence="1" id="KW-1133">Transmembrane helix</keyword>
<dbReference type="AlphaFoldDB" id="A0A4Z0ZNY1"/>
<comment type="caution">
    <text evidence="2">The sequence shown here is derived from an EMBL/GenBank/DDBJ whole genome shotgun (WGS) entry which is preliminary data.</text>
</comment>
<feature type="transmembrane region" description="Helical" evidence="1">
    <location>
        <begin position="313"/>
        <end position="334"/>
    </location>
</feature>
<keyword evidence="1" id="KW-0812">Transmembrane</keyword>
<feature type="transmembrane region" description="Helical" evidence="1">
    <location>
        <begin position="410"/>
        <end position="430"/>
    </location>
</feature>
<name>A0A4Z0ZNY1_9LEPT</name>
<feature type="transmembrane region" description="Helical" evidence="1">
    <location>
        <begin position="273"/>
        <end position="293"/>
    </location>
</feature>
<feature type="transmembrane region" description="Helical" evidence="1">
    <location>
        <begin position="370"/>
        <end position="398"/>
    </location>
</feature>
<organism evidence="2 3">
    <name type="scientific">Leptospira jelokensis</name>
    <dbReference type="NCBI Taxonomy" id="2484931"/>
    <lineage>
        <taxon>Bacteria</taxon>
        <taxon>Pseudomonadati</taxon>
        <taxon>Spirochaetota</taxon>
        <taxon>Spirochaetia</taxon>
        <taxon>Leptospirales</taxon>
        <taxon>Leptospiraceae</taxon>
        <taxon>Leptospira</taxon>
    </lineage>
</organism>
<dbReference type="InterPro" id="IPR018650">
    <property type="entry name" value="STSV1_Orf64"/>
</dbReference>
<sequence length="590" mass="69373">MVYLFFLSSLVTSFLFVSPKNFHAPLQKGVSLFFFALCMYQFCKKKNETPSSHQNRYSNLIPFSIQNQKKILPYLVGISCFCFLLASTVHAYQLTDYFVGSFLFHDADYIGISDILISVWEGKGFESHYYSESINGSYLSHHFAPGMIFLSPFVGLVPNRYGLAVAVFFFYQLATMLWIYWAYRSHERNDSNLSFKFLVLWVVFTNQLYLYRIGSSYHFEILVVVSGFFFFFFWEKCRSLVIRETKQKSQTYIFTLSFLLLSLLFFLSQKEDVGIYLLLFLLPRSLYETYHLLVVKQFRSWKDLSPFQKHPSYGLLIVVVCTSIVYLVYVFFLYPYSNGSNSAFVWSKILRQDYHPFFKQVTSVTQSLQIFIELLVSGGLGILQMLPEFFGIGLVYLTHFFSSRPWHHEVYSYYSYSLVPFLLYSGILWLRSKKEISLPIVCLILSCLFWKNALDQHFPLGIKSKNQWFDQTIQSEVVEDLPRANEILISDSHPIHSQSLKQNPIVFSQYNLSFLITDKTKVYPLEKIEKQNEICRETNICYVVIAPQFTDEKLWPKKRILDLFSTSKPQPYQKIWQGKQIEVWKRMETN</sequence>
<dbReference type="Proteomes" id="UP000297567">
    <property type="component" value="Unassembled WGS sequence"/>
</dbReference>
<feature type="transmembrane region" description="Helical" evidence="1">
    <location>
        <begin position="249"/>
        <end position="267"/>
    </location>
</feature>
<feature type="transmembrane region" description="Helical" evidence="1">
    <location>
        <begin position="161"/>
        <end position="181"/>
    </location>
</feature>
<accession>A0A4Z0ZNY1</accession>
<reference evidence="2" key="1">
    <citation type="journal article" date="2019" name="PLoS Negl. Trop. Dis.">
        <title>Revisiting the worldwide diversity of Leptospira species in the environment.</title>
        <authorList>
            <person name="Vincent A.T."/>
            <person name="Schiettekatte O."/>
            <person name="Bourhy P."/>
            <person name="Veyrier F.J."/>
            <person name="Picardeau M."/>
        </authorList>
    </citation>
    <scope>NUCLEOTIDE SEQUENCE [LARGE SCALE GENOMIC DNA]</scope>
    <source>
        <strain evidence="2">201702451</strain>
    </source>
</reference>
<keyword evidence="1" id="KW-0472">Membrane</keyword>
<dbReference type="Pfam" id="PF09852">
    <property type="entry name" value="DUF2079"/>
    <property type="match status" value="1"/>
</dbReference>
<feature type="transmembrane region" description="Helical" evidence="1">
    <location>
        <begin position="193"/>
        <end position="211"/>
    </location>
</feature>
<proteinExistence type="predicted"/>
<gene>
    <name evidence="2" type="ORF">EHQ62_16100</name>
</gene>
<dbReference type="EMBL" id="RQGH01000033">
    <property type="protein sequence ID" value="TGL59886.1"/>
    <property type="molecule type" value="Genomic_DNA"/>
</dbReference>
<protein>
    <submittedName>
        <fullName evidence="2">DUF2079 domain-containing protein</fullName>
    </submittedName>
</protein>
<keyword evidence="3" id="KW-1185">Reference proteome</keyword>
<feature type="transmembrane region" description="Helical" evidence="1">
    <location>
        <begin position="217"/>
        <end position="237"/>
    </location>
</feature>
<evidence type="ECO:0000313" key="2">
    <source>
        <dbReference type="EMBL" id="TGL59886.1"/>
    </source>
</evidence>